<gene>
    <name evidence="4" type="ORF">HUE87_08020</name>
</gene>
<name>A0A7S7LYJ4_9BACT</name>
<dbReference type="InterPro" id="IPR008978">
    <property type="entry name" value="HSP20-like_chaperone"/>
</dbReference>
<feature type="domain" description="SHSP" evidence="3">
    <location>
        <begin position="66"/>
        <end position="180"/>
    </location>
</feature>
<protein>
    <submittedName>
        <fullName evidence="4">Hsp20/alpha crystallin family protein</fullName>
    </submittedName>
</protein>
<accession>A0A7S7LYJ4</accession>
<comment type="similarity">
    <text evidence="1 2">Belongs to the small heat shock protein (HSP20) family.</text>
</comment>
<sequence length="181" mass="20970">MDFGKLVPWNWFKKEEEEKGHIVPVKIEEDVHLFPASIHELQTEFDGFLDSVKRTIGSKWINNPLIRTDLFKPSLDVASDGKEYSIKVELPGMDKNNISIECTNNILKIKGEKHQEKEEKKKDYYRIERSYGSFERILDIPDDADSTNITSSYKDGVLSVVIPRKVLPKKETRRIEITSES</sequence>
<keyword evidence="5" id="KW-1185">Reference proteome</keyword>
<evidence type="ECO:0000259" key="3">
    <source>
        <dbReference type="PROSITE" id="PS01031"/>
    </source>
</evidence>
<evidence type="ECO:0000313" key="5">
    <source>
        <dbReference type="Proteomes" id="UP000593836"/>
    </source>
</evidence>
<dbReference type="CDD" id="cd06464">
    <property type="entry name" value="ACD_sHsps-like"/>
    <property type="match status" value="1"/>
</dbReference>
<dbReference type="AlphaFoldDB" id="A0A7S7LYJ4"/>
<dbReference type="RefSeq" id="WP_194365678.1">
    <property type="nucleotide sequence ID" value="NZ_CP054493.1"/>
</dbReference>
<dbReference type="Pfam" id="PF00011">
    <property type="entry name" value="HSP20"/>
    <property type="match status" value="1"/>
</dbReference>
<dbReference type="PROSITE" id="PS01031">
    <property type="entry name" value="SHSP"/>
    <property type="match status" value="1"/>
</dbReference>
<dbReference type="SUPFAM" id="SSF49764">
    <property type="entry name" value="HSP20-like chaperones"/>
    <property type="match status" value="1"/>
</dbReference>
<proteinExistence type="inferred from homology"/>
<evidence type="ECO:0000256" key="1">
    <source>
        <dbReference type="PROSITE-ProRule" id="PRU00285"/>
    </source>
</evidence>
<dbReference type="PANTHER" id="PTHR11527">
    <property type="entry name" value="HEAT-SHOCK PROTEIN 20 FAMILY MEMBER"/>
    <property type="match status" value="1"/>
</dbReference>
<dbReference type="EMBL" id="CP054493">
    <property type="protein sequence ID" value="QOY53843.1"/>
    <property type="molecule type" value="Genomic_DNA"/>
</dbReference>
<reference evidence="4 5" key="1">
    <citation type="submission" date="2020-05" db="EMBL/GenBank/DDBJ databases">
        <title>Sulfurimonas marisnigri, sp. nov., and Sulfurimonas baltica, sp. nov., manganese oxide reducing chemolithoautotrophs of the class Epsilonproteobacteria isolated from the pelagic redoxclines of the Black and Baltic Seas and emended description of the genus Sulfurimonas.</title>
        <authorList>
            <person name="Henkel J.V."/>
            <person name="Laudan C."/>
            <person name="Werner J."/>
            <person name="Neu T."/>
            <person name="Plewe S."/>
            <person name="Sproer C."/>
            <person name="Bunk B."/>
            <person name="Schulz-Vogt H.N."/>
        </authorList>
    </citation>
    <scope>NUCLEOTIDE SEQUENCE [LARGE SCALE GENOMIC DNA]</scope>
    <source>
        <strain evidence="4 5">SoZ1</strain>
    </source>
</reference>
<organism evidence="4 5">
    <name type="scientific">Candidatus Sulfurimonas marisnigri</name>
    <dbReference type="NCBI Taxonomy" id="2740405"/>
    <lineage>
        <taxon>Bacteria</taxon>
        <taxon>Pseudomonadati</taxon>
        <taxon>Campylobacterota</taxon>
        <taxon>Epsilonproteobacteria</taxon>
        <taxon>Campylobacterales</taxon>
        <taxon>Sulfurimonadaceae</taxon>
        <taxon>Sulfurimonas</taxon>
    </lineage>
</organism>
<dbReference type="Proteomes" id="UP000593836">
    <property type="component" value="Chromosome"/>
</dbReference>
<evidence type="ECO:0000313" key="4">
    <source>
        <dbReference type="EMBL" id="QOY53843.1"/>
    </source>
</evidence>
<dbReference type="InterPro" id="IPR002068">
    <property type="entry name" value="A-crystallin/Hsp20_dom"/>
</dbReference>
<dbReference type="KEGG" id="smas:HUE87_08020"/>
<dbReference type="Gene3D" id="2.60.40.790">
    <property type="match status" value="1"/>
</dbReference>
<dbReference type="InterPro" id="IPR031107">
    <property type="entry name" value="Small_HSP"/>
</dbReference>
<evidence type="ECO:0000256" key="2">
    <source>
        <dbReference type="RuleBase" id="RU003616"/>
    </source>
</evidence>